<evidence type="ECO:0000256" key="1">
    <source>
        <dbReference type="SAM" id="Phobius"/>
    </source>
</evidence>
<protein>
    <submittedName>
        <fullName evidence="2">Uncharacterized protein</fullName>
    </submittedName>
</protein>
<dbReference type="EMBL" id="JBHULH010000004">
    <property type="protein sequence ID" value="MFD2567744.1"/>
    <property type="molecule type" value="Genomic_DNA"/>
</dbReference>
<reference evidence="3" key="1">
    <citation type="journal article" date="2019" name="Int. J. Syst. Evol. Microbiol.">
        <title>The Global Catalogue of Microorganisms (GCM) 10K type strain sequencing project: providing services to taxonomists for standard genome sequencing and annotation.</title>
        <authorList>
            <consortium name="The Broad Institute Genomics Platform"/>
            <consortium name="The Broad Institute Genome Sequencing Center for Infectious Disease"/>
            <person name="Wu L."/>
            <person name="Ma J."/>
        </authorList>
    </citation>
    <scope>NUCLEOTIDE SEQUENCE [LARGE SCALE GENOMIC DNA]</scope>
    <source>
        <strain evidence="3">KCTC 52127</strain>
    </source>
</reference>
<sequence>MENNLDREIREKLQHREIQPSASAWERLSAQLDAVEEKKKKNWFLYIGYAASIALIVSLFFILQKKDQNESDIPENVIVEETVEEPKIDKTKEFNTLPVENDAIVENKVESVEEQKKEKGVQKKVVPTFKKTITDPKTVIAQQEKPKVKLEKTEKLSDVQKTIKEIVNDDKTVVADLSKDKTNTINSETKKINTNSISVDSEALLFSVTNTREDIRAYYKKYKIDRQEVLLAIEKQLKKSSLQIDPKTILAEVERDVNEESFQNNFYQFIKKRVSGVATAIANRNN</sequence>
<keyword evidence="1" id="KW-0812">Transmembrane</keyword>
<dbReference type="RefSeq" id="WP_379666451.1">
    <property type="nucleotide sequence ID" value="NZ_JBHULH010000004.1"/>
</dbReference>
<proteinExistence type="predicted"/>
<keyword evidence="1" id="KW-1133">Transmembrane helix</keyword>
<comment type="caution">
    <text evidence="2">The sequence shown here is derived from an EMBL/GenBank/DDBJ whole genome shotgun (WGS) entry which is preliminary data.</text>
</comment>
<evidence type="ECO:0000313" key="2">
    <source>
        <dbReference type="EMBL" id="MFD2567744.1"/>
    </source>
</evidence>
<keyword evidence="3" id="KW-1185">Reference proteome</keyword>
<accession>A0ABW5LT12</accession>
<keyword evidence="1" id="KW-0472">Membrane</keyword>
<gene>
    <name evidence="2" type="ORF">ACFSRZ_10200</name>
</gene>
<evidence type="ECO:0000313" key="3">
    <source>
        <dbReference type="Proteomes" id="UP001597508"/>
    </source>
</evidence>
<organism evidence="2 3">
    <name type="scientific">Pseudotenacibaculum haliotis</name>
    <dbReference type="NCBI Taxonomy" id="1862138"/>
    <lineage>
        <taxon>Bacteria</taxon>
        <taxon>Pseudomonadati</taxon>
        <taxon>Bacteroidota</taxon>
        <taxon>Flavobacteriia</taxon>
        <taxon>Flavobacteriales</taxon>
        <taxon>Flavobacteriaceae</taxon>
        <taxon>Pseudotenacibaculum</taxon>
    </lineage>
</organism>
<feature type="transmembrane region" description="Helical" evidence="1">
    <location>
        <begin position="43"/>
        <end position="63"/>
    </location>
</feature>
<dbReference type="Proteomes" id="UP001597508">
    <property type="component" value="Unassembled WGS sequence"/>
</dbReference>
<name>A0ABW5LT12_9FLAO</name>